<keyword evidence="4" id="KW-0677">Repeat</keyword>
<feature type="compositionally biased region" description="Basic residues" evidence="11">
    <location>
        <begin position="433"/>
        <end position="450"/>
    </location>
</feature>
<keyword evidence="16" id="KW-1185">Reference proteome</keyword>
<feature type="region of interest" description="Disordered" evidence="11">
    <location>
        <begin position="371"/>
        <end position="450"/>
    </location>
</feature>
<evidence type="ECO:0000256" key="7">
    <source>
        <dbReference type="ARBA" id="ARBA00022840"/>
    </source>
</evidence>
<keyword evidence="3" id="KW-0808">Transferase</keyword>
<accession>A0A6L6XUE0</accession>
<dbReference type="RefSeq" id="WP_157343953.1">
    <property type="nucleotide sequence ID" value="NZ_WSEK01000004.1"/>
</dbReference>
<dbReference type="EMBL" id="WSEK01000004">
    <property type="protein sequence ID" value="MVQ50810.1"/>
    <property type="molecule type" value="Genomic_DNA"/>
</dbReference>
<dbReference type="AlphaFoldDB" id="A0A6L6XUE0"/>
<keyword evidence="5 10" id="KW-0547">Nucleotide-binding</keyword>
<evidence type="ECO:0000256" key="8">
    <source>
        <dbReference type="ARBA" id="ARBA00047899"/>
    </source>
</evidence>
<keyword evidence="2" id="KW-0723">Serine/threonine-protein kinase</keyword>
<gene>
    <name evidence="15" type="ORF">GON03_16615</name>
</gene>
<dbReference type="PROSITE" id="PS50011">
    <property type="entry name" value="PROTEIN_KINASE_DOM"/>
    <property type="match status" value="1"/>
</dbReference>
<evidence type="ECO:0000259" key="14">
    <source>
        <dbReference type="PROSITE" id="PS51178"/>
    </source>
</evidence>
<dbReference type="GO" id="GO:0045717">
    <property type="term" value="P:negative regulation of fatty acid biosynthetic process"/>
    <property type="evidence" value="ECO:0007669"/>
    <property type="project" value="UniProtKB-ARBA"/>
</dbReference>
<dbReference type="Pfam" id="PF00069">
    <property type="entry name" value="Pkinase"/>
    <property type="match status" value="1"/>
</dbReference>
<dbReference type="PROSITE" id="PS00108">
    <property type="entry name" value="PROTEIN_KINASE_ST"/>
    <property type="match status" value="1"/>
</dbReference>
<evidence type="ECO:0000256" key="11">
    <source>
        <dbReference type="SAM" id="MobiDB-lite"/>
    </source>
</evidence>
<evidence type="ECO:0000256" key="5">
    <source>
        <dbReference type="ARBA" id="ARBA00022741"/>
    </source>
</evidence>
<dbReference type="CDD" id="cd06577">
    <property type="entry name" value="PASTA_pknB"/>
    <property type="match status" value="1"/>
</dbReference>
<name>A0A6L6XUE0_9ACTN</name>
<evidence type="ECO:0000256" key="1">
    <source>
        <dbReference type="ARBA" id="ARBA00012513"/>
    </source>
</evidence>
<evidence type="ECO:0000256" key="2">
    <source>
        <dbReference type="ARBA" id="ARBA00022527"/>
    </source>
</evidence>
<dbReference type="Proteomes" id="UP000473525">
    <property type="component" value="Unassembled WGS sequence"/>
</dbReference>
<evidence type="ECO:0000256" key="3">
    <source>
        <dbReference type="ARBA" id="ARBA00022679"/>
    </source>
</evidence>
<dbReference type="PANTHER" id="PTHR43289:SF6">
    <property type="entry name" value="SERINE_THREONINE-PROTEIN KINASE NEKL-3"/>
    <property type="match status" value="1"/>
</dbReference>
<dbReference type="InterPro" id="IPR011009">
    <property type="entry name" value="Kinase-like_dom_sf"/>
</dbReference>
<evidence type="ECO:0000256" key="4">
    <source>
        <dbReference type="ARBA" id="ARBA00022737"/>
    </source>
</evidence>
<comment type="catalytic activity">
    <reaction evidence="8">
        <text>L-threonyl-[protein] + ATP = O-phospho-L-threonyl-[protein] + ADP + H(+)</text>
        <dbReference type="Rhea" id="RHEA:46608"/>
        <dbReference type="Rhea" id="RHEA-COMP:11060"/>
        <dbReference type="Rhea" id="RHEA-COMP:11605"/>
        <dbReference type="ChEBI" id="CHEBI:15378"/>
        <dbReference type="ChEBI" id="CHEBI:30013"/>
        <dbReference type="ChEBI" id="CHEBI:30616"/>
        <dbReference type="ChEBI" id="CHEBI:61977"/>
        <dbReference type="ChEBI" id="CHEBI:456216"/>
        <dbReference type="EC" id="2.7.11.1"/>
    </reaction>
</comment>
<dbReference type="SMART" id="SM00740">
    <property type="entry name" value="PASTA"/>
    <property type="match status" value="1"/>
</dbReference>
<dbReference type="SUPFAM" id="SSF56112">
    <property type="entry name" value="Protein kinase-like (PK-like)"/>
    <property type="match status" value="1"/>
</dbReference>
<dbReference type="PANTHER" id="PTHR43289">
    <property type="entry name" value="MITOGEN-ACTIVATED PROTEIN KINASE KINASE KINASE 20-RELATED"/>
    <property type="match status" value="1"/>
</dbReference>
<dbReference type="InterPro" id="IPR000719">
    <property type="entry name" value="Prot_kinase_dom"/>
</dbReference>
<dbReference type="InterPro" id="IPR005543">
    <property type="entry name" value="PASTA_dom"/>
</dbReference>
<dbReference type="Gene3D" id="1.10.510.10">
    <property type="entry name" value="Transferase(Phosphotransferase) domain 1"/>
    <property type="match status" value="1"/>
</dbReference>
<keyword evidence="7 10" id="KW-0067">ATP-binding</keyword>
<dbReference type="InterPro" id="IPR008271">
    <property type="entry name" value="Ser/Thr_kinase_AS"/>
</dbReference>
<evidence type="ECO:0000256" key="12">
    <source>
        <dbReference type="SAM" id="Phobius"/>
    </source>
</evidence>
<keyword evidence="12" id="KW-0812">Transmembrane</keyword>
<dbReference type="Pfam" id="PF03793">
    <property type="entry name" value="PASTA"/>
    <property type="match status" value="1"/>
</dbReference>
<dbReference type="GO" id="GO:0004674">
    <property type="term" value="F:protein serine/threonine kinase activity"/>
    <property type="evidence" value="ECO:0007669"/>
    <property type="project" value="UniProtKB-KW"/>
</dbReference>
<sequence length="450" mass="46953">MTGSLADDAALLAGRYRLLERIGAGGMGSVHLAHDEVLDRVVAIKLLHADRHADDAEDEVQRARLRAEARFAGALRHPGIVAIYDYGEEQRDRRVTPYVVMQLVPGRPLSEVLRESGPLPADRVRSLVGKVADALAAAHAAGIVHRDLKPSNILLPDTGQPVIVDFGIARSDEVDPMTRTGEIIGTAAYLSPEQVRGQRATGASDVYALGVIAYRCLTGSSPFDRETHVATALAHVTDGAPPLPGSVPADLRNLVRAMLDQEPARRPDARTVVDHLTDPATGPLPAPSHDRPRRLRRPRAIAVACAGAVLLVAGAIVAVALDGDPATPPAAADLAVPSVRGDRLSAARQELRAAGFEVDVRRVDDAAPAGRVLAQDPAPGPYPGDDDPLVVLRVSTGPPPAPAPTSVATTSAPPPAPTPKAKPKPAPAPAKAKPGKAKGHGKGHGPKHGH</sequence>
<reference evidence="15 16" key="1">
    <citation type="submission" date="2019-12" db="EMBL/GenBank/DDBJ databases">
        <authorList>
            <person name="Huq M.A."/>
        </authorList>
    </citation>
    <scope>NUCLEOTIDE SEQUENCE [LARGE SCALE GENOMIC DNA]</scope>
    <source>
        <strain evidence="15 16">MAH-18</strain>
    </source>
</reference>
<dbReference type="InterPro" id="IPR017441">
    <property type="entry name" value="Protein_kinase_ATP_BS"/>
</dbReference>
<evidence type="ECO:0000259" key="13">
    <source>
        <dbReference type="PROSITE" id="PS50011"/>
    </source>
</evidence>
<feature type="compositionally biased region" description="Pro residues" evidence="11">
    <location>
        <begin position="412"/>
        <end position="428"/>
    </location>
</feature>
<protein>
    <recommendedName>
        <fullName evidence="1">non-specific serine/threonine protein kinase</fullName>
        <ecNumber evidence="1">2.7.11.1</ecNumber>
    </recommendedName>
</protein>
<keyword evidence="12" id="KW-1133">Transmembrane helix</keyword>
<evidence type="ECO:0000256" key="6">
    <source>
        <dbReference type="ARBA" id="ARBA00022777"/>
    </source>
</evidence>
<feature type="binding site" evidence="10">
    <location>
        <position position="45"/>
    </location>
    <ligand>
        <name>ATP</name>
        <dbReference type="ChEBI" id="CHEBI:30616"/>
    </ligand>
</feature>
<evidence type="ECO:0000256" key="10">
    <source>
        <dbReference type="PROSITE-ProRule" id="PRU10141"/>
    </source>
</evidence>
<feature type="domain" description="PASTA" evidence="14">
    <location>
        <begin position="330"/>
        <end position="396"/>
    </location>
</feature>
<dbReference type="CDD" id="cd14014">
    <property type="entry name" value="STKc_PknB_like"/>
    <property type="match status" value="1"/>
</dbReference>
<comment type="catalytic activity">
    <reaction evidence="9">
        <text>L-seryl-[protein] + ATP = O-phospho-L-seryl-[protein] + ADP + H(+)</text>
        <dbReference type="Rhea" id="RHEA:17989"/>
        <dbReference type="Rhea" id="RHEA-COMP:9863"/>
        <dbReference type="Rhea" id="RHEA-COMP:11604"/>
        <dbReference type="ChEBI" id="CHEBI:15378"/>
        <dbReference type="ChEBI" id="CHEBI:29999"/>
        <dbReference type="ChEBI" id="CHEBI:30616"/>
        <dbReference type="ChEBI" id="CHEBI:83421"/>
        <dbReference type="ChEBI" id="CHEBI:456216"/>
        <dbReference type="EC" id="2.7.11.1"/>
    </reaction>
</comment>
<comment type="caution">
    <text evidence="15">The sequence shown here is derived from an EMBL/GenBank/DDBJ whole genome shotgun (WGS) entry which is preliminary data.</text>
</comment>
<dbReference type="PROSITE" id="PS00107">
    <property type="entry name" value="PROTEIN_KINASE_ATP"/>
    <property type="match status" value="1"/>
</dbReference>
<keyword evidence="6 15" id="KW-0418">Kinase</keyword>
<feature type="region of interest" description="Disordered" evidence="11">
    <location>
        <begin position="275"/>
        <end position="294"/>
    </location>
</feature>
<proteinExistence type="predicted"/>
<feature type="domain" description="Protein kinase" evidence="13">
    <location>
        <begin position="16"/>
        <end position="278"/>
    </location>
</feature>
<dbReference type="FunFam" id="3.30.200.20:FF:000035">
    <property type="entry name" value="Serine/threonine protein kinase Stk1"/>
    <property type="match status" value="1"/>
</dbReference>
<dbReference type="EC" id="2.7.11.1" evidence="1"/>
<dbReference type="FunFam" id="1.10.510.10:FF:000021">
    <property type="entry name" value="Serine/threonine protein kinase"/>
    <property type="match status" value="1"/>
</dbReference>
<dbReference type="Gene3D" id="3.30.200.20">
    <property type="entry name" value="Phosphorylase Kinase, domain 1"/>
    <property type="match status" value="1"/>
</dbReference>
<dbReference type="SMART" id="SM00220">
    <property type="entry name" value="S_TKc"/>
    <property type="match status" value="1"/>
</dbReference>
<dbReference type="PROSITE" id="PS51178">
    <property type="entry name" value="PASTA"/>
    <property type="match status" value="1"/>
</dbReference>
<dbReference type="Gene3D" id="3.30.10.20">
    <property type="match status" value="1"/>
</dbReference>
<dbReference type="GO" id="GO:0005524">
    <property type="term" value="F:ATP binding"/>
    <property type="evidence" value="ECO:0007669"/>
    <property type="project" value="UniProtKB-UniRule"/>
</dbReference>
<evidence type="ECO:0000313" key="15">
    <source>
        <dbReference type="EMBL" id="MVQ50810.1"/>
    </source>
</evidence>
<organism evidence="15 16">
    <name type="scientific">Nocardioides agri</name>
    <dbReference type="NCBI Taxonomy" id="2682843"/>
    <lineage>
        <taxon>Bacteria</taxon>
        <taxon>Bacillati</taxon>
        <taxon>Actinomycetota</taxon>
        <taxon>Actinomycetes</taxon>
        <taxon>Propionibacteriales</taxon>
        <taxon>Nocardioidaceae</taxon>
        <taxon>Nocardioides</taxon>
    </lineage>
</organism>
<evidence type="ECO:0000313" key="16">
    <source>
        <dbReference type="Proteomes" id="UP000473525"/>
    </source>
</evidence>
<keyword evidence="12" id="KW-0472">Membrane</keyword>
<evidence type="ECO:0000256" key="9">
    <source>
        <dbReference type="ARBA" id="ARBA00048679"/>
    </source>
</evidence>
<feature type="transmembrane region" description="Helical" evidence="12">
    <location>
        <begin position="300"/>
        <end position="321"/>
    </location>
</feature>